<evidence type="ECO:0000259" key="1">
    <source>
        <dbReference type="Pfam" id="PF01593"/>
    </source>
</evidence>
<reference evidence="3" key="1">
    <citation type="submission" date="2016-12" db="EMBL/GenBank/DDBJ databases">
        <authorList>
            <person name="Meng X."/>
        </authorList>
    </citation>
    <scope>NUCLEOTIDE SEQUENCE [LARGE SCALE GENOMIC DNA]</scope>
    <source>
        <strain evidence="3">DSM 19116</strain>
    </source>
</reference>
<evidence type="ECO:0000313" key="2">
    <source>
        <dbReference type="EMBL" id="OKL54547.1"/>
    </source>
</evidence>
<dbReference type="InterPro" id="IPR050464">
    <property type="entry name" value="Zeta_carotene_desat/Oxidored"/>
</dbReference>
<dbReference type="RefSeq" id="WP_073716021.1">
    <property type="nucleotide sequence ID" value="NZ_MQVR01000013.1"/>
</dbReference>
<dbReference type="InterPro" id="IPR002937">
    <property type="entry name" value="Amino_oxidase"/>
</dbReference>
<dbReference type="OrthoDB" id="3450553at2"/>
<organism evidence="2 3">
    <name type="scientific">Bowdeniella nasicola</name>
    <dbReference type="NCBI Taxonomy" id="208480"/>
    <lineage>
        <taxon>Bacteria</taxon>
        <taxon>Bacillati</taxon>
        <taxon>Actinomycetota</taxon>
        <taxon>Actinomycetes</taxon>
        <taxon>Actinomycetales</taxon>
        <taxon>Actinomycetaceae</taxon>
        <taxon>Bowdeniella</taxon>
    </lineage>
</organism>
<protein>
    <recommendedName>
        <fullName evidence="1">Amine oxidase domain-containing protein</fullName>
    </recommendedName>
</protein>
<evidence type="ECO:0000313" key="3">
    <source>
        <dbReference type="Proteomes" id="UP000185628"/>
    </source>
</evidence>
<dbReference type="Gene3D" id="1.10.3110.10">
    <property type="entry name" value="protoporphyrinogen ix oxidase, domain 3"/>
    <property type="match status" value="1"/>
</dbReference>
<name>A0A1Q5Q407_9ACTO</name>
<dbReference type="GO" id="GO:0016491">
    <property type="term" value="F:oxidoreductase activity"/>
    <property type="evidence" value="ECO:0007669"/>
    <property type="project" value="InterPro"/>
</dbReference>
<dbReference type="PANTHER" id="PTHR42923:SF3">
    <property type="entry name" value="PROTOPORPHYRINOGEN OXIDASE"/>
    <property type="match status" value="1"/>
</dbReference>
<dbReference type="InterPro" id="IPR036188">
    <property type="entry name" value="FAD/NAD-bd_sf"/>
</dbReference>
<dbReference type="EMBL" id="MQVR01000013">
    <property type="protein sequence ID" value="OKL54547.1"/>
    <property type="molecule type" value="Genomic_DNA"/>
</dbReference>
<sequence length="465" mass="47605">MTVVVGGGIAGLIAAWALARAGTRPLLIEARGYTGGLIAGLPVPGTDIVADIGAESFATRGGHVARLLSELDLPSAPPAGRSWVLADDGRAIRIPAGILGIPGSLDDLTDALTDDELVIARADLTMGPDAGADCADLASFVTARLGAAVLDKLVAPVAGGIHSAPPSKLSVDVVAPGLRAATRDHGSLLRAVVALRHLPTPPPVVEQVVGGMHRLTATLAREIEAAGGEIRTRTGVSALRPDGGRWILDVAPMTPARGPELVRAGEPTELAADRVVLACSGPQALDLLATAIGVTPWDMPTGSPIAHLTMLLRAPGLDFAPRGSGMLTAPGAPARAKALTHMSEKWPWLGDALRAELGASHHLVRMSYGRHDEPYPEPTVAAALSDLTRMTGVELTADDILAHRLIRWDGTLAPPTPAHRAAVAALADRLANVPTLAATGAWIAGSGIAAIVPHARAAAEKVCPA</sequence>
<feature type="domain" description="Amine oxidase" evidence="1">
    <location>
        <begin position="9"/>
        <end position="456"/>
    </location>
</feature>
<gene>
    <name evidence="2" type="ORF">BSZ39_03575</name>
</gene>
<comment type="caution">
    <text evidence="2">The sequence shown here is derived from an EMBL/GenBank/DDBJ whole genome shotgun (WGS) entry which is preliminary data.</text>
</comment>
<dbReference type="AlphaFoldDB" id="A0A1Q5Q407"/>
<dbReference type="Proteomes" id="UP000185628">
    <property type="component" value="Unassembled WGS sequence"/>
</dbReference>
<dbReference type="SUPFAM" id="SSF54373">
    <property type="entry name" value="FAD-linked reductases, C-terminal domain"/>
    <property type="match status" value="1"/>
</dbReference>
<dbReference type="Pfam" id="PF01593">
    <property type="entry name" value="Amino_oxidase"/>
    <property type="match status" value="1"/>
</dbReference>
<dbReference type="SUPFAM" id="SSF51905">
    <property type="entry name" value="FAD/NAD(P)-binding domain"/>
    <property type="match status" value="1"/>
</dbReference>
<proteinExistence type="predicted"/>
<accession>A0A1Q5Q407</accession>
<dbReference type="Gene3D" id="3.50.50.60">
    <property type="entry name" value="FAD/NAD(P)-binding domain"/>
    <property type="match status" value="1"/>
</dbReference>
<keyword evidence="3" id="KW-1185">Reference proteome</keyword>
<dbReference type="PANTHER" id="PTHR42923">
    <property type="entry name" value="PROTOPORPHYRINOGEN OXIDASE"/>
    <property type="match status" value="1"/>
</dbReference>
<dbReference type="Gene3D" id="3.90.660.20">
    <property type="entry name" value="Protoporphyrinogen oxidase, mitochondrial, domain 2"/>
    <property type="match status" value="1"/>
</dbReference>